<dbReference type="GeneID" id="25366332"/>
<evidence type="ECO:0000313" key="2">
    <source>
        <dbReference type="EMBL" id="KEQ96175.1"/>
    </source>
</evidence>
<reference evidence="2 3" key="1">
    <citation type="journal article" date="2014" name="BMC Genomics">
        <title>Genome sequencing of four Aureobasidium pullulans varieties: biotechnological potential, stress tolerance, and description of new species.</title>
        <authorList>
            <person name="Gostin Ar C."/>
            <person name="Ohm R.A."/>
            <person name="Kogej T."/>
            <person name="Sonjak S."/>
            <person name="Turk M."/>
            <person name="Zajc J."/>
            <person name="Zalar P."/>
            <person name="Grube M."/>
            <person name="Sun H."/>
            <person name="Han J."/>
            <person name="Sharma A."/>
            <person name="Chiniquy J."/>
            <person name="Ngan C.Y."/>
            <person name="Lipzen A."/>
            <person name="Barry K."/>
            <person name="Grigoriev I.V."/>
            <person name="Gunde-Cimerman N."/>
        </authorList>
    </citation>
    <scope>NUCLEOTIDE SEQUENCE [LARGE SCALE GENOMIC DNA]</scope>
    <source>
        <strain evidence="2 3">EXF-2481</strain>
    </source>
</reference>
<dbReference type="AlphaFoldDB" id="A0A074YEM3"/>
<accession>A0A074YEM3</accession>
<evidence type="ECO:0000256" key="1">
    <source>
        <dbReference type="SAM" id="MobiDB-lite"/>
    </source>
</evidence>
<gene>
    <name evidence="2" type="ORF">AUEXF2481DRAFT_39259</name>
</gene>
<organism evidence="2 3">
    <name type="scientific">Aureobasidium subglaciale (strain EXF-2481)</name>
    <name type="common">Aureobasidium pullulans var. subglaciale</name>
    <dbReference type="NCBI Taxonomy" id="1043005"/>
    <lineage>
        <taxon>Eukaryota</taxon>
        <taxon>Fungi</taxon>
        <taxon>Dikarya</taxon>
        <taxon>Ascomycota</taxon>
        <taxon>Pezizomycotina</taxon>
        <taxon>Dothideomycetes</taxon>
        <taxon>Dothideomycetidae</taxon>
        <taxon>Dothideales</taxon>
        <taxon>Saccotheciaceae</taxon>
        <taxon>Aureobasidium</taxon>
    </lineage>
</organism>
<keyword evidence="3" id="KW-1185">Reference proteome</keyword>
<name>A0A074YEM3_AURSE</name>
<dbReference type="RefSeq" id="XP_013344596.1">
    <property type="nucleotide sequence ID" value="XM_013489142.1"/>
</dbReference>
<dbReference type="EMBL" id="KL584757">
    <property type="protein sequence ID" value="KEQ96175.1"/>
    <property type="molecule type" value="Genomic_DNA"/>
</dbReference>
<protein>
    <submittedName>
        <fullName evidence="2">Uncharacterized protein</fullName>
    </submittedName>
</protein>
<dbReference type="OrthoDB" id="3926854at2759"/>
<feature type="compositionally biased region" description="Low complexity" evidence="1">
    <location>
        <begin position="110"/>
        <end position="130"/>
    </location>
</feature>
<proteinExistence type="predicted"/>
<feature type="region of interest" description="Disordered" evidence="1">
    <location>
        <begin position="61"/>
        <end position="80"/>
    </location>
</feature>
<dbReference type="Proteomes" id="UP000030641">
    <property type="component" value="Unassembled WGS sequence"/>
</dbReference>
<evidence type="ECO:0000313" key="3">
    <source>
        <dbReference type="Proteomes" id="UP000030641"/>
    </source>
</evidence>
<feature type="compositionally biased region" description="Low complexity" evidence="1">
    <location>
        <begin position="61"/>
        <end position="76"/>
    </location>
</feature>
<dbReference type="HOGENOM" id="CLU_1532242_0_0_1"/>
<dbReference type="InParanoid" id="A0A074YEM3"/>
<feature type="region of interest" description="Disordered" evidence="1">
    <location>
        <begin position="110"/>
        <end position="132"/>
    </location>
</feature>
<sequence>MEPIMFPATQKLSAMRAQNKKSTTTTTSHKAKKVCSLTKWLLTKQIKLRTAISPCSTNIKNNSCSSTSSSSSSKTTQQRRIHNEVFGWTSDAWDELSMISFSLSSSTTTLWQPTSSSSHPPSKSSHPKSTGCMTREEVLRHAENYMLSRLETVFTNTNDSHPRRRETYLRVAGDA</sequence>